<feature type="transmembrane region" description="Helical" evidence="1">
    <location>
        <begin position="48"/>
        <end position="67"/>
    </location>
</feature>
<dbReference type="EMBL" id="PCRR01000013">
    <property type="protein sequence ID" value="PIP24683.1"/>
    <property type="molecule type" value="Genomic_DNA"/>
</dbReference>
<reference evidence="2 3" key="1">
    <citation type="submission" date="2017-09" db="EMBL/GenBank/DDBJ databases">
        <title>Depth-based differentiation of microbial function through sediment-hosted aquifers and enrichment of novel symbionts in the deep terrestrial subsurface.</title>
        <authorList>
            <person name="Probst A.J."/>
            <person name="Ladd B."/>
            <person name="Jarett J.K."/>
            <person name="Geller-Mcgrath D.E."/>
            <person name="Sieber C.M."/>
            <person name="Emerson J.B."/>
            <person name="Anantharaman K."/>
            <person name="Thomas B.C."/>
            <person name="Malmstrom R."/>
            <person name="Stieglmeier M."/>
            <person name="Klingl A."/>
            <person name="Woyke T."/>
            <person name="Ryan C.M."/>
            <person name="Banfield J.F."/>
        </authorList>
    </citation>
    <scope>NUCLEOTIDE SEQUENCE [LARGE SCALE GENOMIC DNA]</scope>
    <source>
        <strain evidence="2">CG23_combo_of_CG06-09_8_20_14_all_36_125</strain>
    </source>
</reference>
<evidence type="ECO:0000313" key="2">
    <source>
        <dbReference type="EMBL" id="PIP24683.1"/>
    </source>
</evidence>
<gene>
    <name evidence="2" type="ORF">COX33_00485</name>
</gene>
<comment type="caution">
    <text evidence="2">The sequence shown here is derived from an EMBL/GenBank/DDBJ whole genome shotgun (WGS) entry which is preliminary data.</text>
</comment>
<organism evidence="2 3">
    <name type="scientific">Candidatus Nealsonbacteria bacterium CG23_combo_of_CG06-09_8_20_14_all_36_125</name>
    <dbReference type="NCBI Taxonomy" id="1974719"/>
    <lineage>
        <taxon>Bacteria</taxon>
        <taxon>Candidatus Nealsoniibacteriota</taxon>
    </lineage>
</organism>
<keyword evidence="1" id="KW-0472">Membrane</keyword>
<keyword evidence="1" id="KW-0812">Transmembrane</keyword>
<dbReference type="AlphaFoldDB" id="A0A2G9Z149"/>
<dbReference type="Pfam" id="PF12666">
    <property type="entry name" value="PrgI"/>
    <property type="match status" value="1"/>
</dbReference>
<keyword evidence="1" id="KW-1133">Transmembrane helix</keyword>
<accession>A0A2G9Z149</accession>
<evidence type="ECO:0000313" key="3">
    <source>
        <dbReference type="Proteomes" id="UP000237258"/>
    </source>
</evidence>
<proteinExistence type="predicted"/>
<evidence type="ECO:0008006" key="4">
    <source>
        <dbReference type="Google" id="ProtNLM"/>
    </source>
</evidence>
<name>A0A2G9Z149_9BACT</name>
<dbReference type="Proteomes" id="UP000237258">
    <property type="component" value="Unassembled WGS sequence"/>
</dbReference>
<protein>
    <recommendedName>
        <fullName evidence="4">PrgI family protein</fullName>
    </recommendedName>
</protein>
<evidence type="ECO:0000256" key="1">
    <source>
        <dbReference type="SAM" id="Phobius"/>
    </source>
</evidence>
<feature type="transmembrane region" description="Helical" evidence="1">
    <location>
        <begin position="21"/>
        <end position="42"/>
    </location>
</feature>
<sequence length="142" mass="16116">MPMRFTVPQFIEHEPKIVGPLTFRQFIFVGIAGAICFILYFSIGKKSFSLFLLISVVLILGAMALAFGKIGGRSLPTVLANSLEFLISPKLYIWRKKETKVEISYKKEEIKVPEEKVDELPLKIAENSRLKKLRTEVEIGTK</sequence>
<dbReference type="InterPro" id="IPR024414">
    <property type="entry name" value="Uncharacterised_PrgI"/>
</dbReference>